<reference evidence="3 4" key="1">
    <citation type="submission" date="2012-08" db="EMBL/GenBank/DDBJ databases">
        <title>Oryza genome evolution.</title>
        <authorList>
            <person name="Wing R.A."/>
        </authorList>
    </citation>
    <scope>NUCLEOTIDE SEQUENCE</scope>
</reference>
<dbReference type="Gene3D" id="3.30.420.40">
    <property type="match status" value="2"/>
</dbReference>
<proteinExistence type="predicted"/>
<dbReference type="GO" id="GO:0005524">
    <property type="term" value="F:ATP binding"/>
    <property type="evidence" value="ECO:0007669"/>
    <property type="project" value="UniProtKB-KW"/>
</dbReference>
<evidence type="ECO:0000313" key="3">
    <source>
        <dbReference type="EnsemblPlants" id="LPERR12G03140.1"/>
    </source>
</evidence>
<sequence>MFRHCIPSWVAVTDDGDVLVGEEAKRHAAVDPGAVVTGFKRLLGNIYTLINTSGKKFPYKIVHKNAAPYIELKTKSGGIHRHAEELTVMLLAKLKATAEAHLTGAGRRRHAISASWVAGMEVERILEEPIAAAVAYGLHRKMLFPDGGGNAIVLHVGGGTAEASVLTLDEDYGVFDFLAAQHDSFLGGDDFDDRIVGYFVDVIKNKHGVDIADDVEAVRKLRTACEQAKKVLSTQRHAQLRIKSLIDGLNFSETLTREKFEELNHDLFLKIVALVDKAISGAELLENNKKLIDEVVLIGGSTMIPKIQELVKDYFDGKKLNTELKPDEAAAFGGALAVGHSKNASWL</sequence>
<reference evidence="3" key="3">
    <citation type="submission" date="2015-04" db="UniProtKB">
        <authorList>
            <consortium name="EnsemblPlants"/>
        </authorList>
    </citation>
    <scope>IDENTIFICATION</scope>
</reference>
<dbReference type="eggNOG" id="KOG0100">
    <property type="taxonomic scope" value="Eukaryota"/>
</dbReference>
<keyword evidence="1" id="KW-0547">Nucleotide-binding</keyword>
<dbReference type="GO" id="GO:0140662">
    <property type="term" value="F:ATP-dependent protein folding chaperone"/>
    <property type="evidence" value="ECO:0007669"/>
    <property type="project" value="InterPro"/>
</dbReference>
<dbReference type="Proteomes" id="UP000032180">
    <property type="component" value="Chromosome 12"/>
</dbReference>
<reference evidence="4" key="2">
    <citation type="submission" date="2013-12" db="EMBL/GenBank/DDBJ databases">
        <authorList>
            <person name="Yu Y."/>
            <person name="Lee S."/>
            <person name="de Baynast K."/>
            <person name="Wissotski M."/>
            <person name="Liu L."/>
            <person name="Talag J."/>
            <person name="Goicoechea J."/>
            <person name="Angelova A."/>
            <person name="Jetty R."/>
            <person name="Kudrna D."/>
            <person name="Golser W."/>
            <person name="Rivera L."/>
            <person name="Zhang J."/>
            <person name="Wing R."/>
        </authorList>
    </citation>
    <scope>NUCLEOTIDE SEQUENCE</scope>
</reference>
<organism evidence="3 4">
    <name type="scientific">Leersia perrieri</name>
    <dbReference type="NCBI Taxonomy" id="77586"/>
    <lineage>
        <taxon>Eukaryota</taxon>
        <taxon>Viridiplantae</taxon>
        <taxon>Streptophyta</taxon>
        <taxon>Embryophyta</taxon>
        <taxon>Tracheophyta</taxon>
        <taxon>Spermatophyta</taxon>
        <taxon>Magnoliopsida</taxon>
        <taxon>Liliopsida</taxon>
        <taxon>Poales</taxon>
        <taxon>Poaceae</taxon>
        <taxon>BOP clade</taxon>
        <taxon>Oryzoideae</taxon>
        <taxon>Oryzeae</taxon>
        <taxon>Oryzinae</taxon>
        <taxon>Leersia</taxon>
    </lineage>
</organism>
<dbReference type="PROSITE" id="PS01036">
    <property type="entry name" value="HSP70_3"/>
    <property type="match status" value="1"/>
</dbReference>
<evidence type="ECO:0000256" key="1">
    <source>
        <dbReference type="ARBA" id="ARBA00022741"/>
    </source>
</evidence>
<dbReference type="Pfam" id="PF00012">
    <property type="entry name" value="HSP70"/>
    <property type="match status" value="1"/>
</dbReference>
<dbReference type="Gene3D" id="3.90.640.10">
    <property type="entry name" value="Actin, Chain A, domain 4"/>
    <property type="match status" value="1"/>
</dbReference>
<dbReference type="STRING" id="77586.A0A0D9XX08"/>
<accession>A0A0D9XX08</accession>
<name>A0A0D9XX08_9ORYZ</name>
<keyword evidence="4" id="KW-1185">Reference proteome</keyword>
<dbReference type="SUPFAM" id="SSF53067">
    <property type="entry name" value="Actin-like ATPase domain"/>
    <property type="match status" value="2"/>
</dbReference>
<keyword evidence="2" id="KW-0067">ATP-binding</keyword>
<evidence type="ECO:0000313" key="4">
    <source>
        <dbReference type="Proteomes" id="UP000032180"/>
    </source>
</evidence>
<dbReference type="EnsemblPlants" id="LPERR12G03140.1">
    <property type="protein sequence ID" value="LPERR12G03140.1"/>
    <property type="gene ID" value="LPERR12G03140"/>
</dbReference>
<dbReference type="InterPro" id="IPR018181">
    <property type="entry name" value="Heat_shock_70_CS"/>
</dbReference>
<dbReference type="InterPro" id="IPR043129">
    <property type="entry name" value="ATPase_NBD"/>
</dbReference>
<dbReference type="InterPro" id="IPR013126">
    <property type="entry name" value="Hsp_70_fam"/>
</dbReference>
<dbReference type="Gramene" id="LPERR12G03140.1">
    <property type="protein sequence ID" value="LPERR12G03140.1"/>
    <property type="gene ID" value="LPERR12G03140"/>
</dbReference>
<dbReference type="FunFam" id="3.90.640.10:FF:000002">
    <property type="entry name" value="Heat shock 70 kDa"/>
    <property type="match status" value="1"/>
</dbReference>
<dbReference type="PRINTS" id="PR00301">
    <property type="entry name" value="HEATSHOCK70"/>
</dbReference>
<dbReference type="PANTHER" id="PTHR19375">
    <property type="entry name" value="HEAT SHOCK PROTEIN 70KDA"/>
    <property type="match status" value="1"/>
</dbReference>
<evidence type="ECO:0000256" key="2">
    <source>
        <dbReference type="ARBA" id="ARBA00022840"/>
    </source>
</evidence>
<dbReference type="AlphaFoldDB" id="A0A0D9XX08"/>
<protein>
    <submittedName>
        <fullName evidence="3">Uncharacterized protein</fullName>
    </submittedName>
</protein>
<dbReference type="HOGENOM" id="CLU_005965_0_3_1"/>